<keyword evidence="2 3" id="KW-0238">DNA-binding</keyword>
<dbReference type="InterPro" id="IPR010998">
    <property type="entry name" value="Integrase_recombinase_N"/>
</dbReference>
<gene>
    <name evidence="5" type="ORF">AWB83_00692</name>
</gene>
<dbReference type="RefSeq" id="WP_087042834.1">
    <property type="nucleotide sequence ID" value="NZ_FCOB02000002.1"/>
</dbReference>
<dbReference type="PROSITE" id="PS51900">
    <property type="entry name" value="CB"/>
    <property type="match status" value="1"/>
</dbReference>
<dbReference type="InterPro" id="IPR053876">
    <property type="entry name" value="Phage_int_M"/>
</dbReference>
<proteinExistence type="predicted"/>
<dbReference type="GO" id="GO:0015074">
    <property type="term" value="P:DNA integration"/>
    <property type="evidence" value="ECO:0007669"/>
    <property type="project" value="UniProtKB-KW"/>
</dbReference>
<dbReference type="STRING" id="1777144.AWB83_00692"/>
<accession>A0A157ZKF2</accession>
<keyword evidence="1" id="KW-0229">DNA integration</keyword>
<evidence type="ECO:0000256" key="3">
    <source>
        <dbReference type="PROSITE-ProRule" id="PRU01248"/>
    </source>
</evidence>
<evidence type="ECO:0000256" key="1">
    <source>
        <dbReference type="ARBA" id="ARBA00022908"/>
    </source>
</evidence>
<evidence type="ECO:0000259" key="4">
    <source>
        <dbReference type="PROSITE" id="PS51900"/>
    </source>
</evidence>
<evidence type="ECO:0000313" key="6">
    <source>
        <dbReference type="Proteomes" id="UP000054978"/>
    </source>
</evidence>
<comment type="caution">
    <text evidence="5">The sequence shown here is derived from an EMBL/GenBank/DDBJ whole genome shotgun (WGS) entry which is preliminary data.</text>
</comment>
<sequence>MRAASKRKTALRLTFKEAAALYIETHEAGWTGKRTAHDWRQTMRDYAEPVIGAFDVADIETDHIVSILKPIWTGKHKTARNVRSRIENILD</sequence>
<dbReference type="AlphaFoldDB" id="A0A157ZKF2"/>
<dbReference type="EMBL" id="FCOB02000002">
    <property type="protein sequence ID" value="SAK46014.1"/>
    <property type="molecule type" value="Genomic_DNA"/>
</dbReference>
<protein>
    <submittedName>
        <fullName evidence="5">Phage integrase</fullName>
    </submittedName>
</protein>
<feature type="domain" description="Core-binding (CB)" evidence="4">
    <location>
        <begin position="13"/>
        <end position="91"/>
    </location>
</feature>
<evidence type="ECO:0000313" key="5">
    <source>
        <dbReference type="EMBL" id="SAK46014.1"/>
    </source>
</evidence>
<dbReference type="InterPro" id="IPR011010">
    <property type="entry name" value="DNA_brk_join_enz"/>
</dbReference>
<keyword evidence="6" id="KW-1185">Reference proteome</keyword>
<dbReference type="Proteomes" id="UP000054978">
    <property type="component" value="Unassembled WGS sequence"/>
</dbReference>
<dbReference type="GO" id="GO:0003677">
    <property type="term" value="F:DNA binding"/>
    <property type="evidence" value="ECO:0007669"/>
    <property type="project" value="UniProtKB-UniRule"/>
</dbReference>
<dbReference type="InterPro" id="IPR044068">
    <property type="entry name" value="CB"/>
</dbReference>
<dbReference type="Pfam" id="PF22022">
    <property type="entry name" value="Phage_int_M"/>
    <property type="match status" value="1"/>
</dbReference>
<organism evidence="5 6">
    <name type="scientific">Caballeronia ptereochthonis</name>
    <dbReference type="NCBI Taxonomy" id="1777144"/>
    <lineage>
        <taxon>Bacteria</taxon>
        <taxon>Pseudomonadati</taxon>
        <taxon>Pseudomonadota</taxon>
        <taxon>Betaproteobacteria</taxon>
        <taxon>Burkholderiales</taxon>
        <taxon>Burkholderiaceae</taxon>
        <taxon>Caballeronia</taxon>
    </lineage>
</organism>
<reference evidence="5" key="1">
    <citation type="submission" date="2016-01" db="EMBL/GenBank/DDBJ databases">
        <authorList>
            <person name="Peeters C."/>
        </authorList>
    </citation>
    <scope>NUCLEOTIDE SEQUENCE [LARGE SCALE GENOMIC DNA]</scope>
    <source>
        <strain evidence="5">LMG 29326</strain>
    </source>
</reference>
<name>A0A157ZKF2_9BURK</name>
<evidence type="ECO:0000256" key="2">
    <source>
        <dbReference type="ARBA" id="ARBA00023125"/>
    </source>
</evidence>
<dbReference type="SUPFAM" id="SSF56349">
    <property type="entry name" value="DNA breaking-rejoining enzymes"/>
    <property type="match status" value="1"/>
</dbReference>
<dbReference type="Gene3D" id="1.10.150.130">
    <property type="match status" value="1"/>
</dbReference>